<keyword evidence="2" id="KW-0229">DNA integration</keyword>
<dbReference type="InterPro" id="IPR013762">
    <property type="entry name" value="Integrase-like_cat_sf"/>
</dbReference>
<keyword evidence="7" id="KW-1185">Reference proteome</keyword>
<dbReference type="EMBL" id="LFQU01000015">
    <property type="protein sequence ID" value="KOO68329.1"/>
    <property type="molecule type" value="Genomic_DNA"/>
</dbReference>
<dbReference type="InterPro" id="IPR011010">
    <property type="entry name" value="DNA_brk_join_enz"/>
</dbReference>
<dbReference type="AlphaFoldDB" id="A0A8E1UQU8"/>
<name>A0A8E1UQU8_9BACT</name>
<dbReference type="InterPro" id="IPR050090">
    <property type="entry name" value="Tyrosine_recombinase_XerCD"/>
</dbReference>
<dbReference type="InterPro" id="IPR004107">
    <property type="entry name" value="Integrase_SAM-like_N"/>
</dbReference>
<evidence type="ECO:0000256" key="1">
    <source>
        <dbReference type="ARBA" id="ARBA00008857"/>
    </source>
</evidence>
<comment type="similarity">
    <text evidence="1">Belongs to the 'phage' integrase family.</text>
</comment>
<evidence type="ECO:0000256" key="3">
    <source>
        <dbReference type="ARBA" id="ARBA00023125"/>
    </source>
</evidence>
<gene>
    <name evidence="6" type="ORF">ACU52_08795</name>
</gene>
<dbReference type="Gene3D" id="1.10.443.10">
    <property type="entry name" value="Intergrase catalytic core"/>
    <property type="match status" value="1"/>
</dbReference>
<evidence type="ECO:0000256" key="2">
    <source>
        <dbReference type="ARBA" id="ARBA00022908"/>
    </source>
</evidence>
<dbReference type="PROSITE" id="PS51898">
    <property type="entry name" value="TYR_RECOMBINASE"/>
    <property type="match status" value="1"/>
</dbReference>
<keyword evidence="3" id="KW-0238">DNA-binding</keyword>
<dbReference type="GO" id="GO:0003677">
    <property type="term" value="F:DNA binding"/>
    <property type="evidence" value="ECO:0007669"/>
    <property type="project" value="UniProtKB-KW"/>
</dbReference>
<evidence type="ECO:0000256" key="4">
    <source>
        <dbReference type="ARBA" id="ARBA00023172"/>
    </source>
</evidence>
<dbReference type="Gene3D" id="1.10.150.130">
    <property type="match status" value="1"/>
</dbReference>
<proteinExistence type="inferred from homology"/>
<comment type="caution">
    <text evidence="6">The sequence shown here is derived from an EMBL/GenBank/DDBJ whole genome shotgun (WGS) entry which is preliminary data.</text>
</comment>
<dbReference type="Proteomes" id="UP000036951">
    <property type="component" value="Unassembled WGS sequence"/>
</dbReference>
<organism evidence="6 7">
    <name type="scientific">Xylanibacter rarus</name>
    <dbReference type="NCBI Taxonomy" id="1676614"/>
    <lineage>
        <taxon>Bacteria</taxon>
        <taxon>Pseudomonadati</taxon>
        <taxon>Bacteroidota</taxon>
        <taxon>Bacteroidia</taxon>
        <taxon>Bacteroidales</taxon>
        <taxon>Prevotellaceae</taxon>
        <taxon>Xylanibacter</taxon>
    </lineage>
</organism>
<dbReference type="CDD" id="cd01189">
    <property type="entry name" value="INT_ICEBs1_C_like"/>
    <property type="match status" value="1"/>
</dbReference>
<dbReference type="RefSeq" id="WP_053398533.1">
    <property type="nucleotide sequence ID" value="NZ_LFQU01000015.1"/>
</dbReference>
<dbReference type="GO" id="GO:0006310">
    <property type="term" value="P:DNA recombination"/>
    <property type="evidence" value="ECO:0007669"/>
    <property type="project" value="UniProtKB-KW"/>
</dbReference>
<dbReference type="SUPFAM" id="SSF56349">
    <property type="entry name" value="DNA breaking-rejoining enzymes"/>
    <property type="match status" value="1"/>
</dbReference>
<keyword evidence="4" id="KW-0233">DNA recombination</keyword>
<dbReference type="OrthoDB" id="9801717at2"/>
<sequence>MERKTIKEVYLAWREMKVSLVKESTFATYVTNAEKHILPVLGDMHSVKESNVQQFVLDKLKAGLSQRTVRDILLVLKMIVAYGTRQGWLEHCEWDIKFPTTAERHEFQVLTINEQRKLMTFLKSHFSFKNLGLYICLCTGLRIGEICALKWSDISVKTQTICIRRTIERVYVIEDGHKYTKLIISTPKSASSIRDIPISGDLLRLLKPIIGLINSTYFVLTNTEKPLEPRIYRHYYKRFMSKLNLPAMKFHGLRHTFATRCIESNCDYKTVSSILGHSSVSTTLNLYVHPDMGQKRKCIDKMLKSVR</sequence>
<evidence type="ECO:0000313" key="7">
    <source>
        <dbReference type="Proteomes" id="UP000036951"/>
    </source>
</evidence>
<dbReference type="PANTHER" id="PTHR30349">
    <property type="entry name" value="PHAGE INTEGRASE-RELATED"/>
    <property type="match status" value="1"/>
</dbReference>
<dbReference type="PANTHER" id="PTHR30349:SF64">
    <property type="entry name" value="PROPHAGE INTEGRASE INTD-RELATED"/>
    <property type="match status" value="1"/>
</dbReference>
<feature type="domain" description="Tyr recombinase" evidence="5">
    <location>
        <begin position="105"/>
        <end position="300"/>
    </location>
</feature>
<evidence type="ECO:0000313" key="6">
    <source>
        <dbReference type="EMBL" id="KOO68329.1"/>
    </source>
</evidence>
<accession>A0A8E1UQU8</accession>
<dbReference type="GO" id="GO:0015074">
    <property type="term" value="P:DNA integration"/>
    <property type="evidence" value="ECO:0007669"/>
    <property type="project" value="UniProtKB-KW"/>
</dbReference>
<dbReference type="InterPro" id="IPR002104">
    <property type="entry name" value="Integrase_catalytic"/>
</dbReference>
<evidence type="ECO:0000259" key="5">
    <source>
        <dbReference type="PROSITE" id="PS51898"/>
    </source>
</evidence>
<dbReference type="Pfam" id="PF00589">
    <property type="entry name" value="Phage_integrase"/>
    <property type="match status" value="1"/>
</dbReference>
<protein>
    <submittedName>
        <fullName evidence="6">Integrase</fullName>
    </submittedName>
</protein>
<dbReference type="Pfam" id="PF14659">
    <property type="entry name" value="Phage_int_SAM_3"/>
    <property type="match status" value="1"/>
</dbReference>
<dbReference type="InterPro" id="IPR010998">
    <property type="entry name" value="Integrase_recombinase_N"/>
</dbReference>
<reference evidence="6 7" key="1">
    <citation type="submission" date="2015-06" db="EMBL/GenBank/DDBJ databases">
        <title>Prevotella sp. 109, sp. nov., a novel member of the family Prevotellaceae isolated from human faeces.</title>
        <authorList>
            <person name="Shkoporov A.N."/>
            <person name="Chaplin A.V."/>
            <person name="Kafarskaia L.I."/>
            <person name="Efimov B.A."/>
        </authorList>
    </citation>
    <scope>NUCLEOTIDE SEQUENCE [LARGE SCALE GENOMIC DNA]</scope>
    <source>
        <strain evidence="6 7">109</strain>
    </source>
</reference>